<evidence type="ECO:0000313" key="5">
    <source>
        <dbReference type="EMBL" id="VVD04792.1"/>
    </source>
</evidence>
<dbReference type="PANTHER" id="PTHR14882">
    <property type="entry name" value="COILED-COIL DOMAIN-CONTAINING 74A"/>
    <property type="match status" value="1"/>
</dbReference>
<evidence type="ECO:0000256" key="3">
    <source>
        <dbReference type="SAM" id="MobiDB-lite"/>
    </source>
</evidence>
<dbReference type="PANTHER" id="PTHR14882:SF5">
    <property type="entry name" value="COILED-COIL DOMAIN CONTAINING 74A"/>
    <property type="match status" value="1"/>
</dbReference>
<dbReference type="Pfam" id="PF14916">
    <property type="entry name" value="CCDC92"/>
    <property type="match status" value="1"/>
</dbReference>
<feature type="coiled-coil region" evidence="2">
    <location>
        <begin position="52"/>
        <end position="191"/>
    </location>
</feature>
<keyword evidence="1 2" id="KW-0175">Coiled coil</keyword>
<evidence type="ECO:0000256" key="2">
    <source>
        <dbReference type="SAM" id="Coils"/>
    </source>
</evidence>
<evidence type="ECO:0000259" key="4">
    <source>
        <dbReference type="Pfam" id="PF14916"/>
    </source>
</evidence>
<proteinExistence type="predicted"/>
<evidence type="ECO:0000256" key="1">
    <source>
        <dbReference type="ARBA" id="ARBA00023054"/>
    </source>
</evidence>
<gene>
    <name evidence="5" type="ORF">LSINAPIS_LOCUS14475</name>
</gene>
<dbReference type="EMBL" id="FZQP02006893">
    <property type="protein sequence ID" value="VVD04792.1"/>
    <property type="molecule type" value="Genomic_DNA"/>
</dbReference>
<feature type="region of interest" description="Disordered" evidence="3">
    <location>
        <begin position="365"/>
        <end position="394"/>
    </location>
</feature>
<name>A0A5E4R4J6_9NEOP</name>
<dbReference type="InterPro" id="IPR040370">
    <property type="entry name" value="CCDC74A/CCDC74B/CCDC92"/>
</dbReference>
<dbReference type="Proteomes" id="UP000324832">
    <property type="component" value="Unassembled WGS sequence"/>
</dbReference>
<evidence type="ECO:0000313" key="6">
    <source>
        <dbReference type="Proteomes" id="UP000324832"/>
    </source>
</evidence>
<feature type="domain" description="CCDC92/74 N-terminal" evidence="4">
    <location>
        <begin position="39"/>
        <end position="88"/>
    </location>
</feature>
<dbReference type="AlphaFoldDB" id="A0A5E4R4J6"/>
<dbReference type="InterPro" id="IPR039496">
    <property type="entry name" value="CCDC92/74_N"/>
</dbReference>
<protein>
    <recommendedName>
        <fullName evidence="4">CCDC92/74 N-terminal domain-containing protein</fullName>
    </recommendedName>
</protein>
<accession>A0A5E4R4J6</accession>
<reference evidence="5 6" key="1">
    <citation type="submission" date="2017-07" db="EMBL/GenBank/DDBJ databases">
        <authorList>
            <person name="Talla V."/>
            <person name="Backstrom N."/>
        </authorList>
    </citation>
    <scope>NUCLEOTIDE SEQUENCE [LARGE SCALE GENOMIC DNA]</scope>
</reference>
<keyword evidence="6" id="KW-1185">Reference proteome</keyword>
<sequence length="394" mass="43932">MASKVLVPGLPFTSLKVKKSPPPELGGNGFYVGNGDSTSRIAHLEHSVRFLQEQHRQMLNGLHAEIESLRERNRDLQFQLIFNKEAPKSSAGNEDGENEVTGLRREVERLELQADEARAEADLLRRKTEQLQEIIDAQNLKLEELEGQGQTEANDGRAAEEVSRAELRARLGEAERLVRRLRADAERQRREVGGAGAAASAGAGVTNLLFDSAAAHHAHLQCMKNSLIRASGMDPFGFQSYQYTHLHTPDFWREPLRDREYNTGARGRHRRPNTLPELSAVGQQIRSTGYANHSRGRGYPERLKRAQTINGEPRSGKTPVESSATTPLETFNTISLKRTKENIDQALNTYPELKIVVTKFIPHGNVGASTSTSAETRSRARRTHRKPTVDAEQT</sequence>
<organism evidence="5 6">
    <name type="scientific">Leptidea sinapis</name>
    <dbReference type="NCBI Taxonomy" id="189913"/>
    <lineage>
        <taxon>Eukaryota</taxon>
        <taxon>Metazoa</taxon>
        <taxon>Ecdysozoa</taxon>
        <taxon>Arthropoda</taxon>
        <taxon>Hexapoda</taxon>
        <taxon>Insecta</taxon>
        <taxon>Pterygota</taxon>
        <taxon>Neoptera</taxon>
        <taxon>Endopterygota</taxon>
        <taxon>Lepidoptera</taxon>
        <taxon>Glossata</taxon>
        <taxon>Ditrysia</taxon>
        <taxon>Papilionoidea</taxon>
        <taxon>Pieridae</taxon>
        <taxon>Dismorphiinae</taxon>
        <taxon>Leptidea</taxon>
    </lineage>
</organism>